<comment type="similarity">
    <text evidence="12">Belongs to the UPF0743 family.</text>
</comment>
<organism evidence="17 18">
    <name type="scientific">Aureobasidium melanogenum</name>
    <name type="common">Aureobasidium pullulans var. melanogenum</name>
    <dbReference type="NCBI Taxonomy" id="46634"/>
    <lineage>
        <taxon>Eukaryota</taxon>
        <taxon>Fungi</taxon>
        <taxon>Dikarya</taxon>
        <taxon>Ascomycota</taxon>
        <taxon>Pezizomycotina</taxon>
        <taxon>Dothideomycetes</taxon>
        <taxon>Dothideomycetidae</taxon>
        <taxon>Dothideales</taxon>
        <taxon>Saccotheciaceae</taxon>
        <taxon>Aureobasidium</taxon>
    </lineage>
</organism>
<dbReference type="Pfam" id="PF08790">
    <property type="entry name" value="zf-LYAR"/>
    <property type="match status" value="1"/>
</dbReference>
<feature type="compositionally biased region" description="Basic and acidic residues" evidence="15">
    <location>
        <begin position="193"/>
        <end position="217"/>
    </location>
</feature>
<evidence type="ECO:0000256" key="7">
    <source>
        <dbReference type="ARBA" id="ARBA00022827"/>
    </source>
</evidence>
<dbReference type="GO" id="GO:0050660">
    <property type="term" value="F:flavin adenine dinucleotide binding"/>
    <property type="evidence" value="ECO:0007669"/>
    <property type="project" value="TreeGrafter"/>
</dbReference>
<sequence length="533" mass="58593">MPVAPGPSRRFVLLLIGVSAFLAFTFVFSFRSREIGVRHPSSGGRGGNPVEVVNAHLDELNRLDLQDSTLTGHVIAPKLGNETAKAELGRAAWKLFHTTFARFPDKPTAEESAALNAYIHLFQRLYPCGECAGHFRTILDKFPPQVTSRSAAAAWGCHVHNEVNKSLKKELFDCSNIGDFYDCGCADGEAPEGGDKKEMTQARKKFEPPEDAPLKLEQDGITSPTARQSDMVSFSCEGCGDILTKKKLDPHANQCWGASYTCIDCMVHFEGTSYRAHTSCMSEAQKYQGHLYRGEKKGKGQNQNQKKQDQALVQTKAPEPTTTDIANTNAPPKAPSPPPSGTDLPPGVNVFDYMDTPAKIEAAPIVTPASKRDREDKSKSDKKRKRDDQDMPDATPALHTGLTGGLNRMLSGPDFGEDCAAASPLSPKKRSKKEKSEKESSKKSSSSKSSSKKSTSSDAREDKQLVSKRSPAELFLSFVDKGPESEGGLSINKALKRYHRERQTQGKKDDGDKDLWKDLRIRKNERGEFVLFI</sequence>
<dbReference type="InterPro" id="IPR017905">
    <property type="entry name" value="ERV/ALR_sulphydryl_oxidase"/>
</dbReference>
<comment type="subcellular location">
    <subcellularLocation>
        <location evidence="2">Nucleus</location>
    </subcellularLocation>
</comment>
<dbReference type="SUPFAM" id="SSF69000">
    <property type="entry name" value="FAD-dependent thiol oxidase"/>
    <property type="match status" value="1"/>
</dbReference>
<evidence type="ECO:0000256" key="12">
    <source>
        <dbReference type="ARBA" id="ARBA00061084"/>
    </source>
</evidence>
<evidence type="ECO:0000259" key="16">
    <source>
        <dbReference type="PROSITE" id="PS51324"/>
    </source>
</evidence>
<evidence type="ECO:0000256" key="11">
    <source>
        <dbReference type="ARBA" id="ARBA00023242"/>
    </source>
</evidence>
<keyword evidence="7 14" id="KW-0274">FAD</keyword>
<dbReference type="PROSITE" id="PS51324">
    <property type="entry name" value="ERV_ALR"/>
    <property type="match status" value="1"/>
</dbReference>
<proteinExistence type="inferred from homology"/>
<feature type="region of interest" description="Disordered" evidence="15">
    <location>
        <begin position="295"/>
        <end position="467"/>
    </location>
</feature>
<accession>A0A9P8GH18</accession>
<evidence type="ECO:0000256" key="13">
    <source>
        <dbReference type="PROSITE-ProRule" id="PRU01145"/>
    </source>
</evidence>
<evidence type="ECO:0000256" key="10">
    <source>
        <dbReference type="ARBA" id="ARBA00023157"/>
    </source>
</evidence>
<evidence type="ECO:0000256" key="8">
    <source>
        <dbReference type="ARBA" id="ARBA00022833"/>
    </source>
</evidence>
<evidence type="ECO:0000313" key="18">
    <source>
        <dbReference type="Proteomes" id="UP000767238"/>
    </source>
</evidence>
<dbReference type="InterPro" id="IPR036774">
    <property type="entry name" value="ERV/ALR_sulphydryl_oxid_sf"/>
</dbReference>
<dbReference type="FunFam" id="3.30.1490.490:FF:000001">
    <property type="entry name" value="cell growth-regulating nucleolar protein-like"/>
    <property type="match status" value="1"/>
</dbReference>
<name>A0A9P8GH18_AURME</name>
<dbReference type="EMBL" id="JAHFYH010000026">
    <property type="protein sequence ID" value="KAH0223193.1"/>
    <property type="molecule type" value="Genomic_DNA"/>
</dbReference>
<dbReference type="InterPro" id="IPR036236">
    <property type="entry name" value="Znf_C2H2_sf"/>
</dbReference>
<dbReference type="OrthoDB" id="59470at2759"/>
<keyword evidence="4" id="KW-0479">Metal-binding</keyword>
<dbReference type="GO" id="GO:0008270">
    <property type="term" value="F:zinc ion binding"/>
    <property type="evidence" value="ECO:0007669"/>
    <property type="project" value="UniProtKB-KW"/>
</dbReference>
<dbReference type="PROSITE" id="PS51804">
    <property type="entry name" value="ZF_C2HC_LYAR"/>
    <property type="match status" value="2"/>
</dbReference>
<dbReference type="PANTHER" id="PTHR12645:SF1">
    <property type="entry name" value="FAD-LINKED SULFHYDRYL OXIDASE ERV2"/>
    <property type="match status" value="1"/>
</dbReference>
<keyword evidence="10" id="KW-1015">Disulfide bond</keyword>
<evidence type="ECO:0000256" key="5">
    <source>
        <dbReference type="ARBA" id="ARBA00022737"/>
    </source>
</evidence>
<evidence type="ECO:0000256" key="1">
    <source>
        <dbReference type="ARBA" id="ARBA00001974"/>
    </source>
</evidence>
<comment type="catalytic activity">
    <reaction evidence="14">
        <text>2 R'C(R)SH + O2 = R'C(R)S-S(R)CR' + H2O2</text>
        <dbReference type="Rhea" id="RHEA:17357"/>
        <dbReference type="ChEBI" id="CHEBI:15379"/>
        <dbReference type="ChEBI" id="CHEBI:16240"/>
        <dbReference type="ChEBI" id="CHEBI:16520"/>
        <dbReference type="ChEBI" id="CHEBI:17412"/>
        <dbReference type="EC" id="1.8.3.2"/>
    </reaction>
</comment>
<feature type="domain" description="ERV/ALR sulfhydryl oxidase" evidence="16">
    <location>
        <begin position="81"/>
        <end position="181"/>
    </location>
</feature>
<evidence type="ECO:0000256" key="6">
    <source>
        <dbReference type="ARBA" id="ARBA00022771"/>
    </source>
</evidence>
<dbReference type="Gene3D" id="3.30.1490.490">
    <property type="match status" value="1"/>
</dbReference>
<evidence type="ECO:0000256" key="3">
    <source>
        <dbReference type="ARBA" id="ARBA00022630"/>
    </source>
</evidence>
<dbReference type="FunFam" id="1.20.120.310:FF:000002">
    <property type="entry name" value="Sulfhydryl oxidase"/>
    <property type="match status" value="1"/>
</dbReference>
<feature type="compositionally biased region" description="Polar residues" evidence="15">
    <location>
        <begin position="320"/>
        <end position="329"/>
    </location>
</feature>
<dbReference type="PANTHER" id="PTHR12645">
    <property type="entry name" value="ALR/ERV"/>
    <property type="match status" value="1"/>
</dbReference>
<evidence type="ECO:0000256" key="14">
    <source>
        <dbReference type="RuleBase" id="RU371123"/>
    </source>
</evidence>
<keyword evidence="11" id="KW-0539">Nucleus</keyword>
<keyword evidence="14" id="KW-0812">Transmembrane</keyword>
<keyword evidence="3 14" id="KW-0285">Flavoprotein</keyword>
<keyword evidence="5" id="KW-0677">Repeat</keyword>
<dbReference type="Gene3D" id="1.20.120.310">
    <property type="entry name" value="ERV/ALR sulfhydryl oxidase domain"/>
    <property type="match status" value="1"/>
</dbReference>
<comment type="cofactor">
    <cofactor evidence="1 14">
        <name>FAD</name>
        <dbReference type="ChEBI" id="CHEBI:57692"/>
    </cofactor>
</comment>
<evidence type="ECO:0000313" key="17">
    <source>
        <dbReference type="EMBL" id="KAH0223193.1"/>
    </source>
</evidence>
<keyword evidence="6 13" id="KW-0863">Zinc-finger</keyword>
<dbReference type="SUPFAM" id="SSF57667">
    <property type="entry name" value="beta-beta-alpha zinc fingers"/>
    <property type="match status" value="2"/>
</dbReference>
<feature type="compositionally biased region" description="Basic and acidic residues" evidence="15">
    <location>
        <begin position="370"/>
        <end position="379"/>
    </location>
</feature>
<keyword evidence="9 14" id="KW-0560">Oxidoreductase</keyword>
<dbReference type="Pfam" id="PF04777">
    <property type="entry name" value="Evr1_Alr"/>
    <property type="match status" value="1"/>
</dbReference>
<dbReference type="GO" id="GO:0016971">
    <property type="term" value="F:flavin-dependent sulfhydryl oxidase activity"/>
    <property type="evidence" value="ECO:0007669"/>
    <property type="project" value="InterPro"/>
</dbReference>
<evidence type="ECO:0000256" key="15">
    <source>
        <dbReference type="SAM" id="MobiDB-lite"/>
    </source>
</evidence>
<feature type="compositionally biased region" description="Low complexity" evidence="15">
    <location>
        <begin position="443"/>
        <end position="457"/>
    </location>
</feature>
<keyword evidence="8" id="KW-0862">Zinc</keyword>
<reference evidence="17" key="1">
    <citation type="journal article" date="2021" name="J Fungi (Basel)">
        <title>Virulence traits and population genomics of the black yeast Aureobasidium melanogenum.</title>
        <authorList>
            <person name="Cernosa A."/>
            <person name="Sun X."/>
            <person name="Gostincar C."/>
            <person name="Fang C."/>
            <person name="Gunde-Cimerman N."/>
            <person name="Song Z."/>
        </authorList>
    </citation>
    <scope>NUCLEOTIDE SEQUENCE</scope>
    <source>
        <strain evidence="17">EXF-8016</strain>
    </source>
</reference>
<dbReference type="InterPro" id="IPR014898">
    <property type="entry name" value="Znf_C2H2_LYAR"/>
</dbReference>
<dbReference type="Proteomes" id="UP000767238">
    <property type="component" value="Unassembled WGS sequence"/>
</dbReference>
<gene>
    <name evidence="17" type="ORF">KCV03_g4425</name>
</gene>
<dbReference type="GO" id="GO:0005739">
    <property type="term" value="C:mitochondrion"/>
    <property type="evidence" value="ECO:0007669"/>
    <property type="project" value="TreeGrafter"/>
</dbReference>
<dbReference type="EC" id="1.8.3.2" evidence="14"/>
<dbReference type="GO" id="GO:0005634">
    <property type="term" value="C:nucleus"/>
    <property type="evidence" value="ECO:0007669"/>
    <property type="project" value="UniProtKB-SubCell"/>
</dbReference>
<evidence type="ECO:0000256" key="4">
    <source>
        <dbReference type="ARBA" id="ARBA00022723"/>
    </source>
</evidence>
<feature type="non-terminal residue" evidence="17">
    <location>
        <position position="533"/>
    </location>
</feature>
<comment type="caution">
    <text evidence="17">The sequence shown here is derived from an EMBL/GenBank/DDBJ whole genome shotgun (WGS) entry which is preliminary data.</text>
</comment>
<evidence type="ECO:0000256" key="9">
    <source>
        <dbReference type="ARBA" id="ARBA00023002"/>
    </source>
</evidence>
<feature type="region of interest" description="Disordered" evidence="15">
    <location>
        <begin position="192"/>
        <end position="217"/>
    </location>
</feature>
<protein>
    <recommendedName>
        <fullName evidence="14">Sulfhydryl oxidase</fullName>
        <ecNumber evidence="14">1.8.3.2</ecNumber>
    </recommendedName>
</protein>
<evidence type="ECO:0000256" key="2">
    <source>
        <dbReference type="ARBA" id="ARBA00004123"/>
    </source>
</evidence>
<keyword evidence="14" id="KW-1133">Transmembrane helix</keyword>
<dbReference type="InterPro" id="IPR039799">
    <property type="entry name" value="ALR/ERV"/>
</dbReference>
<reference evidence="17" key="2">
    <citation type="submission" date="2021-08" db="EMBL/GenBank/DDBJ databases">
        <authorList>
            <person name="Gostincar C."/>
            <person name="Sun X."/>
            <person name="Song Z."/>
            <person name="Gunde-Cimerman N."/>
        </authorList>
    </citation>
    <scope>NUCLEOTIDE SEQUENCE</scope>
    <source>
        <strain evidence="17">EXF-8016</strain>
    </source>
</reference>
<keyword evidence="14" id="KW-0472">Membrane</keyword>
<dbReference type="AlphaFoldDB" id="A0A9P8GH18"/>
<feature type="transmembrane region" description="Helical" evidence="14">
    <location>
        <begin position="12"/>
        <end position="30"/>
    </location>
</feature>